<proteinExistence type="predicted"/>
<keyword evidence="1" id="KW-0472">Membrane</keyword>
<dbReference type="EMBL" id="JAPWTJ010000878">
    <property type="protein sequence ID" value="KAJ8975104.1"/>
    <property type="molecule type" value="Genomic_DNA"/>
</dbReference>
<accession>A0ABQ9JB34</accession>
<protein>
    <submittedName>
        <fullName evidence="2">Uncharacterized protein</fullName>
    </submittedName>
</protein>
<organism evidence="2 3">
    <name type="scientific">Molorchus minor</name>
    <dbReference type="NCBI Taxonomy" id="1323400"/>
    <lineage>
        <taxon>Eukaryota</taxon>
        <taxon>Metazoa</taxon>
        <taxon>Ecdysozoa</taxon>
        <taxon>Arthropoda</taxon>
        <taxon>Hexapoda</taxon>
        <taxon>Insecta</taxon>
        <taxon>Pterygota</taxon>
        <taxon>Neoptera</taxon>
        <taxon>Endopterygota</taxon>
        <taxon>Coleoptera</taxon>
        <taxon>Polyphaga</taxon>
        <taxon>Cucujiformia</taxon>
        <taxon>Chrysomeloidea</taxon>
        <taxon>Cerambycidae</taxon>
        <taxon>Lamiinae</taxon>
        <taxon>Monochamini</taxon>
        <taxon>Molorchus</taxon>
    </lineage>
</organism>
<reference evidence="2" key="1">
    <citation type="journal article" date="2023" name="Insect Mol. Biol.">
        <title>Genome sequencing provides insights into the evolution of gene families encoding plant cell wall-degrading enzymes in longhorned beetles.</title>
        <authorList>
            <person name="Shin N.R."/>
            <person name="Okamura Y."/>
            <person name="Kirsch R."/>
            <person name="Pauchet Y."/>
        </authorList>
    </citation>
    <scope>NUCLEOTIDE SEQUENCE</scope>
    <source>
        <strain evidence="2">MMC_N1</strain>
    </source>
</reference>
<name>A0ABQ9JB34_9CUCU</name>
<evidence type="ECO:0000256" key="1">
    <source>
        <dbReference type="SAM" id="Phobius"/>
    </source>
</evidence>
<dbReference type="Proteomes" id="UP001162164">
    <property type="component" value="Unassembled WGS sequence"/>
</dbReference>
<comment type="caution">
    <text evidence="2">The sequence shown here is derived from an EMBL/GenBank/DDBJ whole genome shotgun (WGS) entry which is preliminary data.</text>
</comment>
<keyword evidence="3" id="KW-1185">Reference proteome</keyword>
<keyword evidence="1" id="KW-0812">Transmembrane</keyword>
<sequence>MEFLAVVNKPPKLSLCSVLLAIYDEEILIPYMLFFVLRYLISVLLFHPTSLVFLQYTDNYYMGQILRRIEIWNNIQGVPLKKKELCFVMTF</sequence>
<gene>
    <name evidence="2" type="ORF">NQ317_017872</name>
</gene>
<keyword evidence="1" id="KW-1133">Transmembrane helix</keyword>
<feature type="transmembrane region" description="Helical" evidence="1">
    <location>
        <begin position="27"/>
        <end position="46"/>
    </location>
</feature>
<evidence type="ECO:0000313" key="3">
    <source>
        <dbReference type="Proteomes" id="UP001162164"/>
    </source>
</evidence>
<evidence type="ECO:0000313" key="2">
    <source>
        <dbReference type="EMBL" id="KAJ8975104.1"/>
    </source>
</evidence>